<feature type="binding site" evidence="11">
    <location>
        <position position="139"/>
    </location>
    <ligand>
        <name>FMN</name>
        <dbReference type="ChEBI" id="CHEBI:58210"/>
    </ligand>
</feature>
<evidence type="ECO:0000256" key="9">
    <source>
        <dbReference type="ARBA" id="ARBA00023136"/>
    </source>
</evidence>
<comment type="cofactor">
    <cofactor evidence="11">
        <name>FMN</name>
        <dbReference type="ChEBI" id="CHEBI:58210"/>
    </cofactor>
    <text evidence="11">Binds 1 FMN per subunit.</text>
</comment>
<dbReference type="InterPro" id="IPR001295">
    <property type="entry name" value="Dihydroorotate_DH_CS"/>
</dbReference>
<dbReference type="Gene3D" id="3.20.20.70">
    <property type="entry name" value="Aldolase class I"/>
    <property type="match status" value="1"/>
</dbReference>
<feature type="binding site" evidence="11">
    <location>
        <position position="86"/>
    </location>
    <ligand>
        <name>FMN</name>
        <dbReference type="ChEBI" id="CHEBI:58210"/>
    </ligand>
</feature>
<feature type="binding site" evidence="11">
    <location>
        <begin position="62"/>
        <end position="66"/>
    </location>
    <ligand>
        <name>FMN</name>
        <dbReference type="ChEBI" id="CHEBI:58210"/>
    </ligand>
</feature>
<evidence type="ECO:0000256" key="5">
    <source>
        <dbReference type="ARBA" id="ARBA00022630"/>
    </source>
</evidence>
<comment type="subcellular location">
    <subcellularLocation>
        <location evidence="11">Cell membrane</location>
        <topology evidence="11">Peripheral membrane protein</topology>
    </subcellularLocation>
    <subcellularLocation>
        <location evidence="2">Membrane</location>
    </subcellularLocation>
</comment>
<dbReference type="SUPFAM" id="SSF51395">
    <property type="entry name" value="FMN-linked oxidoreductases"/>
    <property type="match status" value="1"/>
</dbReference>
<keyword evidence="14" id="KW-1185">Reference proteome</keyword>
<dbReference type="NCBIfam" id="NF003644">
    <property type="entry name" value="PRK05286.1-1"/>
    <property type="match status" value="1"/>
</dbReference>
<feature type="binding site" evidence="11">
    <location>
        <position position="66"/>
    </location>
    <ligand>
        <name>substrate</name>
    </ligand>
</feature>
<dbReference type="PANTHER" id="PTHR48109">
    <property type="entry name" value="DIHYDROOROTATE DEHYDROGENASE (QUINONE), MITOCHONDRIAL-RELATED"/>
    <property type="match status" value="1"/>
</dbReference>
<dbReference type="EC" id="1.3.5.2" evidence="11"/>
<dbReference type="PROSITE" id="PS00912">
    <property type="entry name" value="DHODEHASE_2"/>
    <property type="match status" value="1"/>
</dbReference>
<feature type="binding site" evidence="11">
    <location>
        <position position="245"/>
    </location>
    <ligand>
        <name>FMN</name>
        <dbReference type="ChEBI" id="CHEBI:58210"/>
    </ligand>
</feature>
<dbReference type="CDD" id="cd04738">
    <property type="entry name" value="DHOD_2_like"/>
    <property type="match status" value="1"/>
</dbReference>
<feature type="binding site" evidence="11">
    <location>
        <position position="172"/>
    </location>
    <ligand>
        <name>FMN</name>
        <dbReference type="ChEBI" id="CHEBI:58210"/>
    </ligand>
</feature>
<evidence type="ECO:0000259" key="12">
    <source>
        <dbReference type="Pfam" id="PF01180"/>
    </source>
</evidence>
<dbReference type="EMBL" id="CP104311">
    <property type="protein sequence ID" value="WWF03697.1"/>
    <property type="molecule type" value="Genomic_DNA"/>
</dbReference>
<dbReference type="GO" id="GO:0106430">
    <property type="term" value="F:dihydroorotate dehydrogenase (quinone) activity"/>
    <property type="evidence" value="ECO:0007669"/>
    <property type="project" value="UniProtKB-EC"/>
</dbReference>
<feature type="active site" description="Nucleophile" evidence="11">
    <location>
        <position position="175"/>
    </location>
</feature>
<comment type="pathway">
    <text evidence="3 11">Pyrimidine metabolism; UMP biosynthesis via de novo pathway; orotate from (S)-dihydroorotate (quinone route): step 1/1.</text>
</comment>
<gene>
    <name evidence="11" type="primary">pyrD</name>
    <name evidence="13" type="ORF">N4J17_11845</name>
</gene>
<evidence type="ECO:0000256" key="4">
    <source>
        <dbReference type="ARBA" id="ARBA00005359"/>
    </source>
</evidence>
<evidence type="ECO:0000256" key="3">
    <source>
        <dbReference type="ARBA" id="ARBA00005161"/>
    </source>
</evidence>
<feature type="binding site" evidence="11">
    <location>
        <position position="217"/>
    </location>
    <ligand>
        <name>FMN</name>
        <dbReference type="ChEBI" id="CHEBI:58210"/>
    </ligand>
</feature>
<keyword evidence="7 11" id="KW-0665">Pyrimidine biosynthesis</keyword>
<feature type="binding site" evidence="11">
    <location>
        <position position="297"/>
    </location>
    <ligand>
        <name>FMN</name>
        <dbReference type="ChEBI" id="CHEBI:58210"/>
    </ligand>
</feature>
<evidence type="ECO:0000256" key="10">
    <source>
        <dbReference type="ARBA" id="ARBA00048639"/>
    </source>
</evidence>
<dbReference type="NCBIfam" id="NF003652">
    <property type="entry name" value="PRK05286.2-5"/>
    <property type="match status" value="1"/>
</dbReference>
<reference evidence="13 14" key="1">
    <citation type="submission" date="2022-09" db="EMBL/GenBank/DDBJ databases">
        <authorList>
            <person name="Giprobiosintez L."/>
        </authorList>
    </citation>
    <scope>NUCLEOTIDE SEQUENCE [LARGE SCALE GENOMIC DNA]</scope>
    <source>
        <strain evidence="14">VKPM-B-12549 (GBS-15)</strain>
    </source>
</reference>
<dbReference type="NCBIfam" id="TIGR01036">
    <property type="entry name" value="pyrD_sub2"/>
    <property type="match status" value="1"/>
</dbReference>
<evidence type="ECO:0000256" key="7">
    <source>
        <dbReference type="ARBA" id="ARBA00022975"/>
    </source>
</evidence>
<comment type="similarity">
    <text evidence="4 11">Belongs to the dihydroorotate dehydrogenase family. Type 2 subfamily.</text>
</comment>
<feature type="binding site" evidence="11">
    <location>
        <position position="177"/>
    </location>
    <ligand>
        <name>substrate</name>
    </ligand>
</feature>
<evidence type="ECO:0000256" key="8">
    <source>
        <dbReference type="ARBA" id="ARBA00023002"/>
    </source>
</evidence>
<sequence>MYEKLLRPLLFRLDPETAHTLSLSALRMVSKLGPLNPWEQTLSASPRIVMGLKFPNPVGLAAGLDKNGDCIDGLAALGFGFLEIGTVTPRSQPGNPRPRLFRLPEAGAIINRMGFNNLGVAHLIGRVRQARYRGILGINIGKNLTTPVERALDDYREGLRAVYPYAHYVTLNVSSPNTPGLRSLQFGAQLDELLGGLMQEREKLMGEHGRRVPLALKVAPDMNPEEIQALARALVRHGVDAVIATNTTASRHGVEGLKYAEEAGGLSGKPLFSRSTAVVAQLADVLQGRLPIIACGGIFSGADAMAKLEAGASLVQVYTGFIYRGPALLAEIGRTLATP</sequence>
<feature type="domain" description="Dihydroorotate dehydrogenase catalytic" evidence="12">
    <location>
        <begin position="49"/>
        <end position="336"/>
    </location>
</feature>
<evidence type="ECO:0000313" key="14">
    <source>
        <dbReference type="Proteomes" id="UP001359308"/>
    </source>
</evidence>
<dbReference type="InterPro" id="IPR012135">
    <property type="entry name" value="Dihydroorotate_DH_1_2"/>
</dbReference>
<comment type="function">
    <text evidence="1 11">Catalyzes the conversion of dihydroorotate to orotate with quinone as electron acceptor.</text>
</comment>
<feature type="binding site" evidence="11">
    <location>
        <begin position="318"/>
        <end position="319"/>
    </location>
    <ligand>
        <name>FMN</name>
        <dbReference type="ChEBI" id="CHEBI:58210"/>
    </ligand>
</feature>
<evidence type="ECO:0000256" key="6">
    <source>
        <dbReference type="ARBA" id="ARBA00022643"/>
    </source>
</evidence>
<dbReference type="Pfam" id="PF01180">
    <property type="entry name" value="DHO_dh"/>
    <property type="match status" value="1"/>
</dbReference>
<dbReference type="HAMAP" id="MF_00225">
    <property type="entry name" value="DHO_dh_type2"/>
    <property type="match status" value="1"/>
</dbReference>
<keyword evidence="6 11" id="KW-0288">FMN</keyword>
<dbReference type="InterPro" id="IPR005719">
    <property type="entry name" value="Dihydroorotate_DH_2"/>
</dbReference>
<dbReference type="InterPro" id="IPR013785">
    <property type="entry name" value="Aldolase_TIM"/>
</dbReference>
<dbReference type="PANTHER" id="PTHR48109:SF4">
    <property type="entry name" value="DIHYDROOROTATE DEHYDROGENASE (QUINONE), MITOCHONDRIAL"/>
    <property type="match status" value="1"/>
</dbReference>
<organism evidence="13 14">
    <name type="scientific">Methylococcus capsulatus</name>
    <dbReference type="NCBI Taxonomy" id="414"/>
    <lineage>
        <taxon>Bacteria</taxon>
        <taxon>Pseudomonadati</taxon>
        <taxon>Pseudomonadota</taxon>
        <taxon>Gammaproteobacteria</taxon>
        <taxon>Methylococcales</taxon>
        <taxon>Methylococcaceae</taxon>
        <taxon>Methylococcus</taxon>
    </lineage>
</organism>
<feature type="binding site" evidence="11">
    <location>
        <begin position="111"/>
        <end position="115"/>
    </location>
    <ligand>
        <name>substrate</name>
    </ligand>
</feature>
<dbReference type="PIRSF" id="PIRSF000164">
    <property type="entry name" value="DHO_oxidase"/>
    <property type="match status" value="1"/>
</dbReference>
<evidence type="ECO:0000313" key="13">
    <source>
        <dbReference type="EMBL" id="WWF03697.1"/>
    </source>
</evidence>
<keyword evidence="9 11" id="KW-0472">Membrane</keyword>
<evidence type="ECO:0000256" key="11">
    <source>
        <dbReference type="HAMAP-Rule" id="MF_00225"/>
    </source>
</evidence>
<evidence type="ECO:0000256" key="1">
    <source>
        <dbReference type="ARBA" id="ARBA00003125"/>
    </source>
</evidence>
<dbReference type="PROSITE" id="PS00911">
    <property type="entry name" value="DHODEHASE_1"/>
    <property type="match status" value="1"/>
</dbReference>
<feature type="binding site" evidence="11">
    <location>
        <position position="268"/>
    </location>
    <ligand>
        <name>FMN</name>
        <dbReference type="ChEBI" id="CHEBI:58210"/>
    </ligand>
</feature>
<comment type="catalytic activity">
    <reaction evidence="10 11">
        <text>(S)-dihydroorotate + a quinone = orotate + a quinol</text>
        <dbReference type="Rhea" id="RHEA:30187"/>
        <dbReference type="ChEBI" id="CHEBI:24646"/>
        <dbReference type="ChEBI" id="CHEBI:30839"/>
        <dbReference type="ChEBI" id="CHEBI:30864"/>
        <dbReference type="ChEBI" id="CHEBI:132124"/>
        <dbReference type="EC" id="1.3.5.2"/>
    </reaction>
</comment>
<proteinExistence type="inferred from homology"/>
<protein>
    <recommendedName>
        <fullName evidence="11">Dihydroorotate dehydrogenase (quinone)</fullName>
        <ecNumber evidence="11">1.3.5.2</ecNumber>
    </recommendedName>
    <alternativeName>
        <fullName evidence="11">DHOdehase</fullName>
        <shortName evidence="11">DHOD</shortName>
        <shortName evidence="11">DHODase</shortName>
    </alternativeName>
    <alternativeName>
        <fullName evidence="11">Dihydroorotate oxidase</fullName>
    </alternativeName>
</protein>
<dbReference type="InterPro" id="IPR050074">
    <property type="entry name" value="DHO_dehydrogenase"/>
</dbReference>
<dbReference type="NCBIfam" id="NF003646">
    <property type="entry name" value="PRK05286.1-4"/>
    <property type="match status" value="1"/>
</dbReference>
<comment type="subunit">
    <text evidence="11">Monomer.</text>
</comment>
<keyword evidence="11" id="KW-1003">Cell membrane</keyword>
<evidence type="ECO:0000256" key="2">
    <source>
        <dbReference type="ARBA" id="ARBA00004370"/>
    </source>
</evidence>
<name>A0ABZ2F8V1_METCP</name>
<dbReference type="InterPro" id="IPR005720">
    <property type="entry name" value="Dihydroorotate_DH_cat"/>
</dbReference>
<accession>A0ABZ2F8V1</accession>
<keyword evidence="8 11" id="KW-0560">Oxidoreductase</keyword>
<feature type="binding site" evidence="11">
    <location>
        <position position="172"/>
    </location>
    <ligand>
        <name>substrate</name>
    </ligand>
</feature>
<keyword evidence="5 11" id="KW-0285">Flavoprotein</keyword>
<dbReference type="NCBIfam" id="NF003645">
    <property type="entry name" value="PRK05286.1-2"/>
    <property type="match status" value="1"/>
</dbReference>
<dbReference type="Proteomes" id="UP001359308">
    <property type="component" value="Chromosome"/>
</dbReference>
<feature type="binding site" evidence="11">
    <location>
        <begin position="246"/>
        <end position="247"/>
    </location>
    <ligand>
        <name>substrate</name>
    </ligand>
</feature>